<dbReference type="CDD" id="cd05403">
    <property type="entry name" value="NT_KNTase_like"/>
    <property type="match status" value="1"/>
</dbReference>
<dbReference type="AlphaFoldDB" id="A0A2A3X4M8"/>
<gene>
    <name evidence="11" type="ORF">CIK79_10205</name>
</gene>
<keyword evidence="7" id="KW-0067">ATP-binding</keyword>
<dbReference type="Proteomes" id="UP000218377">
    <property type="component" value="Unassembled WGS sequence"/>
</dbReference>
<dbReference type="Pfam" id="PF01909">
    <property type="entry name" value="NTP_transf_2"/>
    <property type="match status" value="1"/>
</dbReference>
<dbReference type="InterPro" id="IPR002934">
    <property type="entry name" value="Polymerase_NTP_transf_dom"/>
</dbReference>
<keyword evidence="5" id="KW-0479">Metal-binding</keyword>
<evidence type="ECO:0000256" key="1">
    <source>
        <dbReference type="ARBA" id="ARBA00001946"/>
    </source>
</evidence>
<dbReference type="InterPro" id="IPR010982">
    <property type="entry name" value="Lambda_DNA-bd_dom_sf"/>
</dbReference>
<evidence type="ECO:0000256" key="9">
    <source>
        <dbReference type="ARBA" id="ARBA00038276"/>
    </source>
</evidence>
<organism evidence="11 12">
    <name type="scientific">Brevibacterium aurantiacum</name>
    <dbReference type="NCBI Taxonomy" id="273384"/>
    <lineage>
        <taxon>Bacteria</taxon>
        <taxon>Bacillati</taxon>
        <taxon>Actinomycetota</taxon>
        <taxon>Actinomycetes</taxon>
        <taxon>Micrococcales</taxon>
        <taxon>Brevibacteriaceae</taxon>
        <taxon>Brevibacterium</taxon>
    </lineage>
</organism>
<comment type="cofactor">
    <cofactor evidence="1">
        <name>Mg(2+)</name>
        <dbReference type="ChEBI" id="CHEBI:18420"/>
    </cofactor>
</comment>
<proteinExistence type="inferred from homology"/>
<accession>A0A2A3X4M8</accession>
<evidence type="ECO:0000256" key="6">
    <source>
        <dbReference type="ARBA" id="ARBA00022741"/>
    </source>
</evidence>
<keyword evidence="3" id="KW-0808">Transferase</keyword>
<reference evidence="11 12" key="1">
    <citation type="journal article" date="2017" name="Elife">
        <title>Extensive horizontal gene transfer in cheese-associated bacteria.</title>
        <authorList>
            <person name="Bonham K.S."/>
            <person name="Wolfe B.E."/>
            <person name="Dutton R.J."/>
        </authorList>
    </citation>
    <scope>NUCLEOTIDE SEQUENCE [LARGE SCALE GENOMIC DNA]</scope>
    <source>
        <strain evidence="11 12">JB5</strain>
    </source>
</reference>
<evidence type="ECO:0000256" key="7">
    <source>
        <dbReference type="ARBA" id="ARBA00022840"/>
    </source>
</evidence>
<dbReference type="PANTHER" id="PTHR33571:SF14">
    <property type="entry name" value="PROTEIN ADENYLYLTRANSFERASE MJ0435-RELATED"/>
    <property type="match status" value="1"/>
</dbReference>
<keyword evidence="8" id="KW-0460">Magnesium</keyword>
<sequence>MTLVAEYNDARRAEGIARVRRAIVLRAMNVLGLSQREIAASLGISQPAVSQQVAASTNFGNLSAAELLEAAAPILRLVAEKYRYTELAVFGSVARGDSRAESDIDLLVQPPPGTSSFDFVEFKQLVEKVLGREIDLISYSGLDPVLDADILHDKRLL</sequence>
<evidence type="ECO:0000313" key="11">
    <source>
        <dbReference type="EMBL" id="PCC18631.1"/>
    </source>
</evidence>
<dbReference type="EMBL" id="NRGX01000001">
    <property type="protein sequence ID" value="PCC18631.1"/>
    <property type="molecule type" value="Genomic_DNA"/>
</dbReference>
<evidence type="ECO:0000256" key="3">
    <source>
        <dbReference type="ARBA" id="ARBA00022679"/>
    </source>
</evidence>
<evidence type="ECO:0000259" key="10">
    <source>
        <dbReference type="Pfam" id="PF01909"/>
    </source>
</evidence>
<name>A0A2A3X4M8_BREAU</name>
<dbReference type="Gene3D" id="3.30.460.10">
    <property type="entry name" value="Beta Polymerase, domain 2"/>
    <property type="match status" value="1"/>
</dbReference>
<dbReference type="SUPFAM" id="SSF47413">
    <property type="entry name" value="lambda repressor-like DNA-binding domains"/>
    <property type="match status" value="1"/>
</dbReference>
<dbReference type="GO" id="GO:0046872">
    <property type="term" value="F:metal ion binding"/>
    <property type="evidence" value="ECO:0007669"/>
    <property type="project" value="UniProtKB-KW"/>
</dbReference>
<dbReference type="SUPFAM" id="SSF81301">
    <property type="entry name" value="Nucleotidyltransferase"/>
    <property type="match status" value="1"/>
</dbReference>
<evidence type="ECO:0000256" key="2">
    <source>
        <dbReference type="ARBA" id="ARBA00022649"/>
    </source>
</evidence>
<comment type="caution">
    <text evidence="11">The sequence shown here is derived from an EMBL/GenBank/DDBJ whole genome shotgun (WGS) entry which is preliminary data.</text>
</comment>
<protein>
    <submittedName>
        <fullName evidence="11">Cro/Cl family transcriptional regulator</fullName>
    </submittedName>
</protein>
<dbReference type="GO" id="GO:0003677">
    <property type="term" value="F:DNA binding"/>
    <property type="evidence" value="ECO:0007669"/>
    <property type="project" value="InterPro"/>
</dbReference>
<evidence type="ECO:0000256" key="4">
    <source>
        <dbReference type="ARBA" id="ARBA00022695"/>
    </source>
</evidence>
<evidence type="ECO:0000256" key="5">
    <source>
        <dbReference type="ARBA" id="ARBA00022723"/>
    </source>
</evidence>
<dbReference type="InterPro" id="IPR052038">
    <property type="entry name" value="Type-VII_TA_antitoxin"/>
</dbReference>
<feature type="domain" description="Polymerase nucleotidyl transferase" evidence="10">
    <location>
        <begin position="76"/>
        <end position="150"/>
    </location>
</feature>
<dbReference type="RefSeq" id="WP_096158111.1">
    <property type="nucleotide sequence ID" value="NZ_JBQDCY010000027.1"/>
</dbReference>
<evidence type="ECO:0000313" key="12">
    <source>
        <dbReference type="Proteomes" id="UP000218377"/>
    </source>
</evidence>
<dbReference type="PANTHER" id="PTHR33571">
    <property type="entry name" value="SSL8005 PROTEIN"/>
    <property type="match status" value="1"/>
</dbReference>
<dbReference type="GO" id="GO:0016779">
    <property type="term" value="F:nucleotidyltransferase activity"/>
    <property type="evidence" value="ECO:0007669"/>
    <property type="project" value="UniProtKB-KW"/>
</dbReference>
<keyword evidence="4" id="KW-0548">Nucleotidyltransferase</keyword>
<dbReference type="GO" id="GO:0005524">
    <property type="term" value="F:ATP binding"/>
    <property type="evidence" value="ECO:0007669"/>
    <property type="project" value="UniProtKB-KW"/>
</dbReference>
<evidence type="ECO:0000256" key="8">
    <source>
        <dbReference type="ARBA" id="ARBA00022842"/>
    </source>
</evidence>
<keyword evidence="2" id="KW-1277">Toxin-antitoxin system</keyword>
<keyword evidence="6" id="KW-0547">Nucleotide-binding</keyword>
<comment type="similarity">
    <text evidence="9">Belongs to the MntA antitoxin family.</text>
</comment>
<dbReference type="InterPro" id="IPR043519">
    <property type="entry name" value="NT_sf"/>
</dbReference>